<gene>
    <name evidence="1" type="ORF">DSYM_00930</name>
</gene>
<dbReference type="AlphaFoldDB" id="A0A809S861"/>
<dbReference type="InterPro" id="IPR010260">
    <property type="entry name" value="AlpA"/>
</dbReference>
<dbReference type="Pfam" id="PF05930">
    <property type="entry name" value="Phage_AlpA"/>
    <property type="match status" value="1"/>
</dbReference>
<evidence type="ECO:0000313" key="2">
    <source>
        <dbReference type="Proteomes" id="UP000662914"/>
    </source>
</evidence>
<accession>A0A809S861</accession>
<proteinExistence type="predicted"/>
<protein>
    <submittedName>
        <fullName evidence="1">Transcriptional regulator</fullName>
    </submittedName>
</protein>
<dbReference type="EMBL" id="AP021857">
    <property type="protein sequence ID" value="BBO19394.1"/>
    <property type="molecule type" value="Genomic_DNA"/>
</dbReference>
<reference evidence="1" key="1">
    <citation type="journal article" name="DNA Res.">
        <title>The physiological potential of anammox bacteria as revealed by their core genome structure.</title>
        <authorList>
            <person name="Okubo T."/>
            <person name="Toyoda A."/>
            <person name="Fukuhara K."/>
            <person name="Uchiyama I."/>
            <person name="Harigaya Y."/>
            <person name="Kuroiwa M."/>
            <person name="Suzuki T."/>
            <person name="Murakami Y."/>
            <person name="Suwa Y."/>
            <person name="Takami H."/>
        </authorList>
    </citation>
    <scope>NUCLEOTIDE SEQUENCE</scope>
    <source>
        <strain evidence="1">317325-3</strain>
    </source>
</reference>
<sequence>MAHHSNAGSVTEALKNFDSLPESANVRAPVVAALFGVSVATVWRKAKDGKLPAPRRISDRVTVWNVGELRASLNATV</sequence>
<name>A0A809S861_9PROT</name>
<dbReference type="KEGG" id="ddz:DSYM_00930"/>
<dbReference type="Proteomes" id="UP000662914">
    <property type="component" value="Chromosome"/>
</dbReference>
<evidence type="ECO:0000313" key="1">
    <source>
        <dbReference type="EMBL" id="BBO19394.1"/>
    </source>
</evidence>
<organism evidence="1 2">
    <name type="scientific">Candidatus Desulfobacillus denitrificans</name>
    <dbReference type="NCBI Taxonomy" id="2608985"/>
    <lineage>
        <taxon>Bacteria</taxon>
        <taxon>Pseudomonadati</taxon>
        <taxon>Pseudomonadota</taxon>
        <taxon>Betaproteobacteria</taxon>
        <taxon>Candidatus Desulfobacillus</taxon>
    </lineage>
</organism>